<gene>
    <name evidence="2" type="ORF">H4684_002890</name>
</gene>
<dbReference type="EMBL" id="JADBGG010000023">
    <property type="protein sequence ID" value="MBE1426226.1"/>
    <property type="molecule type" value="Genomic_DNA"/>
</dbReference>
<dbReference type="PANTHER" id="PTHR30535">
    <property type="entry name" value="VITAMIN B12-BINDING PROTEIN"/>
    <property type="match status" value="1"/>
</dbReference>
<dbReference type="SUPFAM" id="SSF53807">
    <property type="entry name" value="Helical backbone' metal receptor"/>
    <property type="match status" value="1"/>
</dbReference>
<dbReference type="PANTHER" id="PTHR30535:SF34">
    <property type="entry name" value="MOLYBDATE-BINDING PROTEIN MOLA"/>
    <property type="match status" value="1"/>
</dbReference>
<evidence type="ECO:0000259" key="1">
    <source>
        <dbReference type="PROSITE" id="PS50983"/>
    </source>
</evidence>
<organism evidence="2 3">
    <name type="scientific">Desulfomicrobium macestii</name>
    <dbReference type="NCBI Taxonomy" id="90731"/>
    <lineage>
        <taxon>Bacteria</taxon>
        <taxon>Pseudomonadati</taxon>
        <taxon>Thermodesulfobacteriota</taxon>
        <taxon>Desulfovibrionia</taxon>
        <taxon>Desulfovibrionales</taxon>
        <taxon>Desulfomicrobiaceae</taxon>
        <taxon>Desulfomicrobium</taxon>
    </lineage>
</organism>
<evidence type="ECO:0000313" key="3">
    <source>
        <dbReference type="Proteomes" id="UP000639010"/>
    </source>
</evidence>
<sequence>MLKYRSVQTFNRILAVASIFLGLSVLQADVVMAERNPAPDHAEVIMIGDRLVDVAYNLGVLPKAMAVRATLWPLTETFRGGSEILGCPSRAIKKPETVPEAAKRLGITRVIIEKNANFCTYMPSVSPEKAVPLLEGKGLSVEFVDFNQGLDSAVRQTAKLLGREDRVGAVLDGYASALATSKDKAKAVKPGKKVLMLSGIQQKSTGKITVQIEAPGGYTDRFILSKMDATNVGDAFAVNNATASKGYFTAPKRKHGVHLEPMLSNAPDVIAVFGNAYAVQKALAAAVRQNPALAEIPAIRNHAVYVLPQYVDSGVLEYPEALFLWADALSE</sequence>
<reference evidence="2 3" key="1">
    <citation type="submission" date="2020-10" db="EMBL/GenBank/DDBJ databases">
        <title>Genomic Encyclopedia of Type Strains, Phase IV (KMG-IV): sequencing the most valuable type-strain genomes for metagenomic binning, comparative biology and taxonomic classification.</title>
        <authorList>
            <person name="Goeker M."/>
        </authorList>
    </citation>
    <scope>NUCLEOTIDE SEQUENCE [LARGE SCALE GENOMIC DNA]</scope>
    <source>
        <strain evidence="2 3">DSM 4194</strain>
    </source>
</reference>
<proteinExistence type="predicted"/>
<dbReference type="Gene3D" id="3.40.50.1980">
    <property type="entry name" value="Nitrogenase molybdenum iron protein domain"/>
    <property type="match status" value="1"/>
</dbReference>
<name>A0ABR9H6A5_9BACT</name>
<dbReference type="Proteomes" id="UP000639010">
    <property type="component" value="Unassembled WGS sequence"/>
</dbReference>
<accession>A0ABR9H6A5</accession>
<dbReference type="InterPro" id="IPR002491">
    <property type="entry name" value="ABC_transptr_periplasmic_BD"/>
</dbReference>
<keyword evidence="3" id="KW-1185">Reference proteome</keyword>
<comment type="caution">
    <text evidence="2">The sequence shown here is derived from an EMBL/GenBank/DDBJ whole genome shotgun (WGS) entry which is preliminary data.</text>
</comment>
<protein>
    <recommendedName>
        <fullName evidence="1">Fe/B12 periplasmic-binding domain-containing protein</fullName>
    </recommendedName>
</protein>
<dbReference type="PROSITE" id="PS50983">
    <property type="entry name" value="FE_B12_PBP"/>
    <property type="match status" value="1"/>
</dbReference>
<evidence type="ECO:0000313" key="2">
    <source>
        <dbReference type="EMBL" id="MBE1426226.1"/>
    </source>
</evidence>
<dbReference type="Pfam" id="PF01497">
    <property type="entry name" value="Peripla_BP_2"/>
    <property type="match status" value="1"/>
</dbReference>
<feature type="domain" description="Fe/B12 periplasmic-binding" evidence="1">
    <location>
        <begin position="43"/>
        <end position="331"/>
    </location>
</feature>
<dbReference type="RefSeq" id="WP_192624255.1">
    <property type="nucleotide sequence ID" value="NZ_JADBGG010000023.1"/>
</dbReference>
<dbReference type="InterPro" id="IPR050902">
    <property type="entry name" value="ABC_Transporter_SBP"/>
</dbReference>